<reference evidence="3 4" key="1">
    <citation type="submission" date="2019-09" db="EMBL/GenBank/DDBJ databases">
        <authorList>
            <person name="Depoorter E."/>
        </authorList>
    </citation>
    <scope>NUCLEOTIDE SEQUENCE [LARGE SCALE GENOMIC DNA]</scope>
    <source>
        <strain evidence="3">LMG 30113</strain>
    </source>
</reference>
<evidence type="ECO:0000256" key="1">
    <source>
        <dbReference type="ARBA" id="ARBA00022737"/>
    </source>
</evidence>
<keyword evidence="4" id="KW-1185">Reference proteome</keyword>
<keyword evidence="1" id="KW-0677">Repeat</keyword>
<name>A0A6P2SEU2_9BURK</name>
<dbReference type="GO" id="GO:0008233">
    <property type="term" value="F:peptidase activity"/>
    <property type="evidence" value="ECO:0007669"/>
    <property type="project" value="UniProtKB-KW"/>
</dbReference>
<dbReference type="PANTHER" id="PTHR44858:SF1">
    <property type="entry name" value="UDP-N-ACETYLGLUCOSAMINE--PEPTIDE N-ACETYLGLUCOSAMINYLTRANSFERASE SPINDLY-RELATED"/>
    <property type="match status" value="1"/>
</dbReference>
<dbReference type="GO" id="GO:0006508">
    <property type="term" value="P:proteolysis"/>
    <property type="evidence" value="ECO:0007669"/>
    <property type="project" value="UniProtKB-KW"/>
</dbReference>
<evidence type="ECO:0000313" key="3">
    <source>
        <dbReference type="EMBL" id="VWC43557.1"/>
    </source>
</evidence>
<gene>
    <name evidence="3" type="primary">bepA</name>
    <name evidence="3" type="ORF">BPA30113_07111</name>
</gene>
<dbReference type="SMART" id="SM00028">
    <property type="entry name" value="TPR"/>
    <property type="match status" value="4"/>
</dbReference>
<dbReference type="InterPro" id="IPR050498">
    <property type="entry name" value="Ycf3"/>
</dbReference>
<dbReference type="Proteomes" id="UP000494330">
    <property type="component" value="Unassembled WGS sequence"/>
</dbReference>
<keyword evidence="2" id="KW-0802">TPR repeat</keyword>
<dbReference type="SUPFAM" id="SSF48452">
    <property type="entry name" value="TPR-like"/>
    <property type="match status" value="1"/>
</dbReference>
<dbReference type="InterPro" id="IPR013105">
    <property type="entry name" value="TPR_2"/>
</dbReference>
<organism evidence="3 4">
    <name type="scientific">Burkholderia paludis</name>
    <dbReference type="NCBI Taxonomy" id="1506587"/>
    <lineage>
        <taxon>Bacteria</taxon>
        <taxon>Pseudomonadati</taxon>
        <taxon>Pseudomonadota</taxon>
        <taxon>Betaproteobacteria</taxon>
        <taxon>Burkholderiales</taxon>
        <taxon>Burkholderiaceae</taxon>
        <taxon>Burkholderia</taxon>
        <taxon>Burkholderia cepacia complex</taxon>
    </lineage>
</organism>
<keyword evidence="3" id="KW-0378">Hydrolase</keyword>
<protein>
    <submittedName>
        <fullName evidence="3">Beta-barrel assembly-enhancing protease</fullName>
        <ecNumber evidence="3">3.4.-.-</ecNumber>
    </submittedName>
</protein>
<evidence type="ECO:0000313" key="4">
    <source>
        <dbReference type="Proteomes" id="UP000494330"/>
    </source>
</evidence>
<dbReference type="Gene3D" id="1.25.40.10">
    <property type="entry name" value="Tetratricopeptide repeat domain"/>
    <property type="match status" value="1"/>
</dbReference>
<dbReference type="Pfam" id="PF07719">
    <property type="entry name" value="TPR_2"/>
    <property type="match status" value="1"/>
</dbReference>
<sequence>MLPDVDAERLERLMSYLSDDSDNESLRRDAFDLALSCGRRDVADEQLRWASAHHPSSAPWRHRQALLELARGQWAAAEMLLRELIDEGYSAPAVVFNLAVAQFRQDRFDVAVERTHQLLDPAGPLFRDALQLTLGCMHRQHLLDGAIELLDRFESNDPGAGSLGAGSLIALDLGDLGRVERWAGRALAVDPNQHEALVALGSLLVARRQVDGALHCLGLAVQRHPDDGRTLSALGMAQLLTENLGAARDTFLRAAHFMPGHIGTWHGLAWACVLQQDLQDARNAFERALALNRGFGESHGGLAVVEALAGERHAAQMSVERALRLDPLCLSARYAEAVLNGDAGDPERFARLARRVLSARRDVEGRALSDVVLVRESGGSSAQ</sequence>
<proteinExistence type="predicted"/>
<dbReference type="AlphaFoldDB" id="A0A6P2SEU2"/>
<dbReference type="EC" id="3.4.-.-" evidence="3"/>
<evidence type="ECO:0000256" key="2">
    <source>
        <dbReference type="ARBA" id="ARBA00022803"/>
    </source>
</evidence>
<accession>A0A6P2SEU2</accession>
<dbReference type="InterPro" id="IPR011990">
    <property type="entry name" value="TPR-like_helical_dom_sf"/>
</dbReference>
<dbReference type="PANTHER" id="PTHR44858">
    <property type="entry name" value="TETRATRICOPEPTIDE REPEAT PROTEIN 6"/>
    <property type="match status" value="1"/>
</dbReference>
<dbReference type="EMBL" id="CABVQD010000046">
    <property type="protein sequence ID" value="VWC43557.1"/>
    <property type="molecule type" value="Genomic_DNA"/>
</dbReference>
<dbReference type="Pfam" id="PF13432">
    <property type="entry name" value="TPR_16"/>
    <property type="match status" value="2"/>
</dbReference>
<dbReference type="InterPro" id="IPR019734">
    <property type="entry name" value="TPR_rpt"/>
</dbReference>
<keyword evidence="3" id="KW-0645">Protease</keyword>